<proteinExistence type="predicted"/>
<reference evidence="1" key="1">
    <citation type="journal article" date="2023" name="Science">
        <title>Genome structures resolve the early diversification of teleost fishes.</title>
        <authorList>
            <person name="Parey E."/>
            <person name="Louis A."/>
            <person name="Montfort J."/>
            <person name="Bouchez O."/>
            <person name="Roques C."/>
            <person name="Iampietro C."/>
            <person name="Lluch J."/>
            <person name="Castinel A."/>
            <person name="Donnadieu C."/>
            <person name="Desvignes T."/>
            <person name="Floi Bucao C."/>
            <person name="Jouanno E."/>
            <person name="Wen M."/>
            <person name="Mejri S."/>
            <person name="Dirks R."/>
            <person name="Jansen H."/>
            <person name="Henkel C."/>
            <person name="Chen W.J."/>
            <person name="Zahm M."/>
            <person name="Cabau C."/>
            <person name="Klopp C."/>
            <person name="Thompson A.W."/>
            <person name="Robinson-Rechavi M."/>
            <person name="Braasch I."/>
            <person name="Lecointre G."/>
            <person name="Bobe J."/>
            <person name="Postlethwait J.H."/>
            <person name="Berthelot C."/>
            <person name="Roest Crollius H."/>
            <person name="Guiguen Y."/>
        </authorList>
    </citation>
    <scope>NUCLEOTIDE SEQUENCE</scope>
    <source>
        <strain evidence="1">NC1722</strain>
    </source>
</reference>
<accession>A0AAD7SF92</accession>
<evidence type="ECO:0000313" key="1">
    <source>
        <dbReference type="EMBL" id="KAJ8401510.1"/>
    </source>
</evidence>
<keyword evidence="2" id="KW-1185">Reference proteome</keyword>
<dbReference type="AlphaFoldDB" id="A0AAD7SF92"/>
<comment type="caution">
    <text evidence="1">The sequence shown here is derived from an EMBL/GenBank/DDBJ whole genome shotgun (WGS) entry which is preliminary data.</text>
</comment>
<evidence type="ECO:0000313" key="2">
    <source>
        <dbReference type="Proteomes" id="UP001221898"/>
    </source>
</evidence>
<organism evidence="1 2">
    <name type="scientific">Aldrovandia affinis</name>
    <dbReference type="NCBI Taxonomy" id="143900"/>
    <lineage>
        <taxon>Eukaryota</taxon>
        <taxon>Metazoa</taxon>
        <taxon>Chordata</taxon>
        <taxon>Craniata</taxon>
        <taxon>Vertebrata</taxon>
        <taxon>Euteleostomi</taxon>
        <taxon>Actinopterygii</taxon>
        <taxon>Neopterygii</taxon>
        <taxon>Teleostei</taxon>
        <taxon>Notacanthiformes</taxon>
        <taxon>Halosauridae</taxon>
        <taxon>Aldrovandia</taxon>
    </lineage>
</organism>
<gene>
    <name evidence="1" type="ORF">AAFF_G00384290</name>
</gene>
<dbReference type="EMBL" id="JAINUG010000070">
    <property type="protein sequence ID" value="KAJ8401510.1"/>
    <property type="molecule type" value="Genomic_DNA"/>
</dbReference>
<protein>
    <submittedName>
        <fullName evidence="1">Uncharacterized protein</fullName>
    </submittedName>
</protein>
<sequence>MEPSTVIDASIVGEPFAGRKSSSVFPRFSFRWSRRSRTDLRDRDVKSLSDHKESSLCGVACSEPRLVGFKQVVL</sequence>
<dbReference type="Proteomes" id="UP001221898">
    <property type="component" value="Unassembled WGS sequence"/>
</dbReference>
<name>A0AAD7SF92_9TELE</name>